<accession>A0A226BXS0</accession>
<evidence type="ECO:0000313" key="4">
    <source>
        <dbReference type="Proteomes" id="UP000214588"/>
    </source>
</evidence>
<dbReference type="PANTHER" id="PTHR37168">
    <property type="entry name" value="CRISPR-ASSOCIATED EXONUCLEASE CAS4"/>
    <property type="match status" value="1"/>
</dbReference>
<dbReference type="PANTHER" id="PTHR37168:SF1">
    <property type="entry name" value="CRISPR-ASSOCIATED EXONUCLEASE CAS4"/>
    <property type="match status" value="1"/>
</dbReference>
<evidence type="ECO:0000256" key="1">
    <source>
        <dbReference type="ARBA" id="ARBA00022801"/>
    </source>
</evidence>
<organism evidence="3 4">
    <name type="scientific">Natranaerobius trueperi</name>
    <dbReference type="NCBI Taxonomy" id="759412"/>
    <lineage>
        <taxon>Bacteria</taxon>
        <taxon>Bacillati</taxon>
        <taxon>Bacillota</taxon>
        <taxon>Clostridia</taxon>
        <taxon>Natranaerobiales</taxon>
        <taxon>Natranaerobiaceae</taxon>
        <taxon>Natranaerobius</taxon>
    </lineage>
</organism>
<sequence>MVGDKLNLEEIGGQHLYYLESCERQLWLYSRRITMENDDNYIEWGKLIHEEHFKRNKKEIRIAGFKVDLVIDDGLIHETKSSKVVKDQHRSQPLFYVYYLNEVLGYNFNGVKIHYPEIKQVVQIDWNTGTKNEIQEKIDKIKQVLDKSHPPPLHSNYQLCKKCSYFELCYI</sequence>
<keyword evidence="4" id="KW-1185">Reference proteome</keyword>
<evidence type="ECO:0000259" key="2">
    <source>
        <dbReference type="Pfam" id="PF01930"/>
    </source>
</evidence>
<dbReference type="InterPro" id="IPR011604">
    <property type="entry name" value="PDDEXK-like_dom_sf"/>
</dbReference>
<protein>
    <submittedName>
        <fullName evidence="3">CRISPR-associated protein Cas4</fullName>
    </submittedName>
</protein>
<evidence type="ECO:0000313" key="3">
    <source>
        <dbReference type="EMBL" id="OWZ83735.1"/>
    </source>
</evidence>
<gene>
    <name evidence="3" type="ORF">CDO51_07230</name>
</gene>
<comment type="caution">
    <text evidence="3">The sequence shown here is derived from an EMBL/GenBank/DDBJ whole genome shotgun (WGS) entry which is preliminary data.</text>
</comment>
<reference evidence="3 4" key="1">
    <citation type="submission" date="2017-06" db="EMBL/GenBank/DDBJ databases">
        <title>Draft Genome Sequence of Natranaerobius trueperi halophilic, alkalithermophilic bacteria from soda lakes.</title>
        <authorList>
            <person name="Zhao B."/>
        </authorList>
    </citation>
    <scope>NUCLEOTIDE SEQUENCE [LARGE SCALE GENOMIC DNA]</scope>
    <source>
        <strain evidence="3 4">DSM 18760</strain>
    </source>
</reference>
<dbReference type="Gene3D" id="3.90.320.10">
    <property type="match status" value="1"/>
</dbReference>
<dbReference type="Proteomes" id="UP000214588">
    <property type="component" value="Unassembled WGS sequence"/>
</dbReference>
<dbReference type="Pfam" id="PF01930">
    <property type="entry name" value="Cas_Cas4"/>
    <property type="match status" value="1"/>
</dbReference>
<dbReference type="GO" id="GO:0016787">
    <property type="term" value="F:hydrolase activity"/>
    <property type="evidence" value="ECO:0007669"/>
    <property type="project" value="UniProtKB-KW"/>
</dbReference>
<dbReference type="AlphaFoldDB" id="A0A226BXS0"/>
<feature type="domain" description="DUF83" evidence="2">
    <location>
        <begin position="13"/>
        <end position="171"/>
    </location>
</feature>
<keyword evidence="1" id="KW-0378">Hydrolase</keyword>
<dbReference type="InterPro" id="IPR022765">
    <property type="entry name" value="Dna2/Cas4_DUF83"/>
</dbReference>
<dbReference type="EMBL" id="NIQC01000013">
    <property type="protein sequence ID" value="OWZ83735.1"/>
    <property type="molecule type" value="Genomic_DNA"/>
</dbReference>
<proteinExistence type="predicted"/>
<name>A0A226BXS0_9FIRM</name>